<dbReference type="PANTHER" id="PTHR43522:SF6">
    <property type="entry name" value="TRANSKETOLASE-LIKE PYRIMIDINE-BINDING DOMAIN-CONTAINING PROTEIN-RELATED"/>
    <property type="match status" value="1"/>
</dbReference>
<dbReference type="OrthoDB" id="10267175at2759"/>
<gene>
    <name evidence="8" type="ORF">Z519_11559</name>
</gene>
<evidence type="ECO:0000256" key="2">
    <source>
        <dbReference type="ARBA" id="ARBA00022679"/>
    </source>
</evidence>
<dbReference type="InterPro" id="IPR033247">
    <property type="entry name" value="Transketolase_fam"/>
</dbReference>
<evidence type="ECO:0000256" key="4">
    <source>
        <dbReference type="ARBA" id="ARBA00022842"/>
    </source>
</evidence>
<dbReference type="GO" id="GO:0006098">
    <property type="term" value="P:pentose-phosphate shunt"/>
    <property type="evidence" value="ECO:0007669"/>
    <property type="project" value="TreeGrafter"/>
</dbReference>
<keyword evidence="5" id="KW-0786">Thiamine pyrophosphate</keyword>
<keyword evidence="2" id="KW-0808">Transferase</keyword>
<dbReference type="GO" id="GO:0046872">
    <property type="term" value="F:metal ion binding"/>
    <property type="evidence" value="ECO:0007669"/>
    <property type="project" value="UniProtKB-KW"/>
</dbReference>
<dbReference type="InterPro" id="IPR005474">
    <property type="entry name" value="Transketolase_N"/>
</dbReference>
<feature type="domain" description="Transketolase N-terminal" evidence="6">
    <location>
        <begin position="20"/>
        <end position="82"/>
    </location>
</feature>
<evidence type="ECO:0000256" key="3">
    <source>
        <dbReference type="ARBA" id="ARBA00022723"/>
    </source>
</evidence>
<dbReference type="PANTHER" id="PTHR43522">
    <property type="entry name" value="TRANSKETOLASE"/>
    <property type="match status" value="1"/>
</dbReference>
<evidence type="ECO:0000259" key="7">
    <source>
        <dbReference type="Pfam" id="PF22613"/>
    </source>
</evidence>
<dbReference type="HOGENOM" id="CLU_508131_0_0_1"/>
<dbReference type="InterPro" id="IPR009014">
    <property type="entry name" value="Transketo_C/PFOR_II"/>
</dbReference>
<dbReference type="VEuPathDB" id="FungiDB:Z519_11559"/>
<dbReference type="GO" id="GO:0005829">
    <property type="term" value="C:cytosol"/>
    <property type="evidence" value="ECO:0007669"/>
    <property type="project" value="TreeGrafter"/>
</dbReference>
<keyword evidence="9" id="KW-1185">Reference proteome</keyword>
<protein>
    <recommendedName>
        <fullName evidence="10">Transketolase signature 1 domain-containing protein</fullName>
    </recommendedName>
</protein>
<feature type="domain" description="Transketolase-like C-terminal" evidence="7">
    <location>
        <begin position="379"/>
        <end position="467"/>
    </location>
</feature>
<feature type="domain" description="Transketolase N-terminal" evidence="6">
    <location>
        <begin position="93"/>
        <end position="314"/>
    </location>
</feature>
<dbReference type="GO" id="GO:0004802">
    <property type="term" value="F:transketolase activity"/>
    <property type="evidence" value="ECO:0007669"/>
    <property type="project" value="TreeGrafter"/>
</dbReference>
<evidence type="ECO:0000313" key="8">
    <source>
        <dbReference type="EMBL" id="KIW87974.1"/>
    </source>
</evidence>
<dbReference type="Gene3D" id="3.40.50.920">
    <property type="match status" value="1"/>
</dbReference>
<comment type="cofactor">
    <cofactor evidence="1">
        <name>thiamine diphosphate</name>
        <dbReference type="ChEBI" id="CHEBI:58937"/>
    </cofactor>
</comment>
<dbReference type="AlphaFoldDB" id="A0A0D2HU33"/>
<evidence type="ECO:0000259" key="6">
    <source>
        <dbReference type="Pfam" id="PF00456"/>
    </source>
</evidence>
<dbReference type="EMBL" id="KN847001">
    <property type="protein sequence ID" value="KIW87974.1"/>
    <property type="molecule type" value="Genomic_DNA"/>
</dbReference>
<organism evidence="8 9">
    <name type="scientific">Cladophialophora bantiana (strain ATCC 10958 / CBS 173.52 / CDC B-1940 / NIH 8579)</name>
    <name type="common">Xylohypha bantiana</name>
    <dbReference type="NCBI Taxonomy" id="1442370"/>
    <lineage>
        <taxon>Eukaryota</taxon>
        <taxon>Fungi</taxon>
        <taxon>Dikarya</taxon>
        <taxon>Ascomycota</taxon>
        <taxon>Pezizomycotina</taxon>
        <taxon>Eurotiomycetes</taxon>
        <taxon>Chaetothyriomycetidae</taxon>
        <taxon>Chaetothyriales</taxon>
        <taxon>Herpotrichiellaceae</taxon>
        <taxon>Cladophialophora</taxon>
    </lineage>
</organism>
<dbReference type="RefSeq" id="XP_016614643.1">
    <property type="nucleotide sequence ID" value="XM_016769270.1"/>
</dbReference>
<evidence type="ECO:0000256" key="5">
    <source>
        <dbReference type="ARBA" id="ARBA00023052"/>
    </source>
</evidence>
<accession>A0A0D2HU33</accession>
<keyword evidence="4" id="KW-0460">Magnesium</keyword>
<keyword evidence="3" id="KW-0479">Metal-binding</keyword>
<reference evidence="8" key="1">
    <citation type="submission" date="2015-01" db="EMBL/GenBank/DDBJ databases">
        <title>The Genome Sequence of Cladophialophora bantiana CBS 173.52.</title>
        <authorList>
            <consortium name="The Broad Institute Genomics Platform"/>
            <person name="Cuomo C."/>
            <person name="de Hoog S."/>
            <person name="Gorbushina A."/>
            <person name="Stielow B."/>
            <person name="Teixiera M."/>
            <person name="Abouelleil A."/>
            <person name="Chapman S.B."/>
            <person name="Priest M."/>
            <person name="Young S.K."/>
            <person name="Wortman J."/>
            <person name="Nusbaum C."/>
            <person name="Birren B."/>
        </authorList>
    </citation>
    <scope>NUCLEOTIDE SEQUENCE [LARGE SCALE GENOMIC DNA]</scope>
    <source>
        <strain evidence="8">CBS 173.52</strain>
    </source>
</reference>
<sequence length="492" mass="54049">MAVSNALANGVLPTSYSVDEFAVRDIRELVMDCCRQNGGGHRGSAIGMAPLAVALWRHTLRYNPQNPFWFDRDLFVLPNWHVGFKDGKWKTTLCHRHPEIEVPGAEATTGPLGQGIANAVGLAIASKNFAARYNKDNFTITSSCMYFSAGDSCLQQGVAREALAIAGHLKLDNLCLCYDNNAITCDGPLDWTASENTNSKLRALGWDVIDVFTGDTSVDDVVATLQLAKLMKGKPAFLNIRTTIGYQTAAAGTAKAHHGTFTNKDLLHYSAGSKVKELFDKKNYEGAMKEEHWKATLQDYISTFPEEGAEPVKILKVIQIATHDTVNSPYRAMPNVLFIRPADGEEVIGAWLIALSQKNRPSMISMAETLPLSKSTRLTELQFAVQAGSKLTSDGIITRVVSLPCILLFSEQSDEYKDSVLSDTPCAISVEAYVSTIWARYCNASISLDSFGFSGAGWANYGRFGLDTEGVYREVTNTIRTCERYIIETNYE</sequence>
<dbReference type="SUPFAM" id="SSF52922">
    <property type="entry name" value="TK C-terminal domain-like"/>
    <property type="match status" value="1"/>
</dbReference>
<proteinExistence type="predicted"/>
<evidence type="ECO:0008006" key="10">
    <source>
        <dbReference type="Google" id="ProtNLM"/>
    </source>
</evidence>
<dbReference type="GeneID" id="27704487"/>
<dbReference type="Gene3D" id="3.40.50.970">
    <property type="match status" value="2"/>
</dbReference>
<dbReference type="SUPFAM" id="SSF52518">
    <property type="entry name" value="Thiamin diphosphate-binding fold (THDP-binding)"/>
    <property type="match status" value="2"/>
</dbReference>
<dbReference type="Proteomes" id="UP000053789">
    <property type="component" value="Unassembled WGS sequence"/>
</dbReference>
<evidence type="ECO:0000313" key="9">
    <source>
        <dbReference type="Proteomes" id="UP000053789"/>
    </source>
</evidence>
<dbReference type="Pfam" id="PF00456">
    <property type="entry name" value="Transketolase_N"/>
    <property type="match status" value="2"/>
</dbReference>
<dbReference type="Pfam" id="PF22613">
    <property type="entry name" value="Transketolase_C_1"/>
    <property type="match status" value="1"/>
</dbReference>
<dbReference type="InterPro" id="IPR055152">
    <property type="entry name" value="Transketolase-like_C_2"/>
</dbReference>
<evidence type="ECO:0000256" key="1">
    <source>
        <dbReference type="ARBA" id="ARBA00001964"/>
    </source>
</evidence>
<name>A0A0D2HU33_CLAB1</name>
<dbReference type="InterPro" id="IPR029061">
    <property type="entry name" value="THDP-binding"/>
</dbReference>